<dbReference type="EMBL" id="ARXX01000048">
    <property type="protein sequence ID" value="MBF5057532.1"/>
    <property type="molecule type" value="Genomic_DNA"/>
</dbReference>
<dbReference type="Proteomes" id="UP000662703">
    <property type="component" value="Unassembled WGS sequence"/>
</dbReference>
<comment type="caution">
    <text evidence="2">The sequence shown here is derived from an EMBL/GenBank/DDBJ whole genome shotgun (WGS) entry which is preliminary data.</text>
</comment>
<feature type="transmembrane region" description="Helical" evidence="1">
    <location>
        <begin position="28"/>
        <end position="48"/>
    </location>
</feature>
<accession>A0ABS0AVA0</accession>
<reference evidence="2 3" key="1">
    <citation type="submission" date="2012-09" db="EMBL/GenBank/DDBJ databases">
        <title>Genome Sequence of alkane-degrading Bacterium Alcanivorax sp. 521-1.</title>
        <authorList>
            <person name="Lai Q."/>
            <person name="Shao Z."/>
        </authorList>
    </citation>
    <scope>NUCLEOTIDE SEQUENCE [LARGE SCALE GENOMIC DNA]</scope>
    <source>
        <strain evidence="2 3">521-1</strain>
    </source>
</reference>
<evidence type="ECO:0000313" key="3">
    <source>
        <dbReference type="Proteomes" id="UP000662703"/>
    </source>
</evidence>
<feature type="transmembrane region" description="Helical" evidence="1">
    <location>
        <begin position="121"/>
        <end position="141"/>
    </location>
</feature>
<organism evidence="2 3">
    <name type="scientific">Alloalcanivorax profundimaris</name>
    <dbReference type="NCBI Taxonomy" id="2735259"/>
    <lineage>
        <taxon>Bacteria</taxon>
        <taxon>Pseudomonadati</taxon>
        <taxon>Pseudomonadota</taxon>
        <taxon>Gammaproteobacteria</taxon>
        <taxon>Oceanospirillales</taxon>
        <taxon>Alcanivoracaceae</taxon>
        <taxon>Alloalcanivorax</taxon>
    </lineage>
</organism>
<keyword evidence="1" id="KW-0472">Membrane</keyword>
<protein>
    <submittedName>
        <fullName evidence="2">Uncharacterized protein</fullName>
    </submittedName>
</protein>
<keyword evidence="1" id="KW-1133">Transmembrane helix</keyword>
<evidence type="ECO:0000256" key="1">
    <source>
        <dbReference type="SAM" id="Phobius"/>
    </source>
</evidence>
<proteinExistence type="predicted"/>
<sequence length="144" mass="15868">MDFWRSGEIKNNESMSSFEAAVLGTRPMTALATLAAVSFVILVSAMYLPDAWLDSDWFRVLMPVSFKLAVARWIHADALARGWLPSRAVFYVCFTLILVLIGYPAYLLMSRGWKGALVTGFRGLGLLLLVLILAAVVSLVVDLV</sequence>
<feature type="transmembrane region" description="Helical" evidence="1">
    <location>
        <begin position="88"/>
        <end position="109"/>
    </location>
</feature>
<keyword evidence="3" id="KW-1185">Reference proteome</keyword>
<evidence type="ECO:0000313" key="2">
    <source>
        <dbReference type="EMBL" id="MBF5057532.1"/>
    </source>
</evidence>
<keyword evidence="1" id="KW-0812">Transmembrane</keyword>
<name>A0ABS0AVA0_9GAMM</name>
<gene>
    <name evidence="2" type="ORF">Y5W_02826</name>
</gene>